<name>A0A1H9FTY3_9ACTN</name>
<protein>
    <submittedName>
        <fullName evidence="3">NADPH-dependent ferric siderophore reductase, contains FAD-binding and SIP domains</fullName>
    </submittedName>
</protein>
<keyword evidence="4" id="KW-1185">Reference proteome</keyword>
<reference evidence="4" key="1">
    <citation type="submission" date="2016-10" db="EMBL/GenBank/DDBJ databases">
        <authorList>
            <person name="Varghese N."/>
            <person name="Submissions S."/>
        </authorList>
    </citation>
    <scope>NUCLEOTIDE SEQUENCE [LARGE SCALE GENOMIC DNA]</scope>
    <source>
        <strain evidence="4">CGMCC 4.3519</strain>
    </source>
</reference>
<dbReference type="InterPro" id="IPR013113">
    <property type="entry name" value="SIP_FAD-bd"/>
</dbReference>
<dbReference type="CDD" id="cd06193">
    <property type="entry name" value="siderophore_interacting"/>
    <property type="match status" value="1"/>
</dbReference>
<feature type="domain" description="FAD-binding FR-type" evidence="2">
    <location>
        <begin position="44"/>
        <end position="179"/>
    </location>
</feature>
<dbReference type="PROSITE" id="PS51384">
    <property type="entry name" value="FAD_FR"/>
    <property type="match status" value="1"/>
</dbReference>
<dbReference type="InterPro" id="IPR007037">
    <property type="entry name" value="SIP_rossman_dom"/>
</dbReference>
<evidence type="ECO:0000259" key="2">
    <source>
        <dbReference type="PROSITE" id="PS51384"/>
    </source>
</evidence>
<dbReference type="SUPFAM" id="SSF63380">
    <property type="entry name" value="Riboflavin synthase domain-like"/>
    <property type="match status" value="1"/>
</dbReference>
<dbReference type="Pfam" id="PF08021">
    <property type="entry name" value="FAD_binding_9"/>
    <property type="match status" value="1"/>
</dbReference>
<evidence type="ECO:0000256" key="1">
    <source>
        <dbReference type="SAM" id="MobiDB-lite"/>
    </source>
</evidence>
<dbReference type="PANTHER" id="PTHR30157">
    <property type="entry name" value="FERRIC REDUCTASE, NADPH-DEPENDENT"/>
    <property type="match status" value="1"/>
</dbReference>
<dbReference type="RefSeq" id="WP_093659858.1">
    <property type="nucleotide sequence ID" value="NZ_FOET01000007.1"/>
</dbReference>
<dbReference type="InterPro" id="IPR039261">
    <property type="entry name" value="FNR_nucleotide-bd"/>
</dbReference>
<dbReference type="Gene3D" id="2.40.30.10">
    <property type="entry name" value="Translation factors"/>
    <property type="match status" value="1"/>
</dbReference>
<sequence length="317" mass="33625">MTPRTATPAASPATSHTASPAVSRTASRPAAPRRAPAGRPASPFGFFEASVVRSLRLGPSLVRITFGGERLRGFAGGGRDQSFSLFLPQPGQSEPVVPVEPGDGWFAAWRAMDPAVRAVMRSYTVAAQRPEAGEVDVDFVLHGDTGPATRWARRARPGDRVRLLGPVTADNKSVGFRPPPDTDRVLLAADETALPAVAGILAWLPAGVRARVWVEVPRAGDVRPLPTAADAEVTWLVREDFRRHGAVVDAVREAALPDGVPGGAYAWLAGEAGAVRTLRRHLVSERGFARGRVAFSGYWRLGASEEDLRAEALAGAA</sequence>
<dbReference type="Pfam" id="PF04954">
    <property type="entry name" value="SIP"/>
    <property type="match status" value="1"/>
</dbReference>
<dbReference type="PANTHER" id="PTHR30157:SF0">
    <property type="entry name" value="NADPH-DEPENDENT FERRIC-CHELATE REDUCTASE"/>
    <property type="match status" value="1"/>
</dbReference>
<dbReference type="EMBL" id="FOET01000007">
    <property type="protein sequence ID" value="SEQ40953.1"/>
    <property type="molecule type" value="Genomic_DNA"/>
</dbReference>
<dbReference type="InterPro" id="IPR039374">
    <property type="entry name" value="SIP_fam"/>
</dbReference>
<evidence type="ECO:0000313" key="4">
    <source>
        <dbReference type="Proteomes" id="UP000199055"/>
    </source>
</evidence>
<dbReference type="InterPro" id="IPR017927">
    <property type="entry name" value="FAD-bd_FR_type"/>
</dbReference>
<dbReference type="AlphaFoldDB" id="A0A1H9FTY3"/>
<evidence type="ECO:0000313" key="3">
    <source>
        <dbReference type="EMBL" id="SEQ40953.1"/>
    </source>
</evidence>
<organism evidence="3 4">
    <name type="scientific">Streptomyces radiopugnans</name>
    <dbReference type="NCBI Taxonomy" id="403935"/>
    <lineage>
        <taxon>Bacteria</taxon>
        <taxon>Bacillati</taxon>
        <taxon>Actinomycetota</taxon>
        <taxon>Actinomycetes</taxon>
        <taxon>Kitasatosporales</taxon>
        <taxon>Streptomycetaceae</taxon>
        <taxon>Streptomyces</taxon>
    </lineage>
</organism>
<dbReference type="STRING" id="403935.SAMN05216481_107167"/>
<dbReference type="GO" id="GO:0016491">
    <property type="term" value="F:oxidoreductase activity"/>
    <property type="evidence" value="ECO:0007669"/>
    <property type="project" value="InterPro"/>
</dbReference>
<dbReference type="Gene3D" id="3.40.50.80">
    <property type="entry name" value="Nucleotide-binding domain of ferredoxin-NADP reductase (FNR) module"/>
    <property type="match status" value="1"/>
</dbReference>
<feature type="region of interest" description="Disordered" evidence="1">
    <location>
        <begin position="1"/>
        <end position="39"/>
    </location>
</feature>
<gene>
    <name evidence="3" type="ORF">SAMN05216481_107167</name>
</gene>
<dbReference type="InterPro" id="IPR017938">
    <property type="entry name" value="Riboflavin_synthase-like_b-brl"/>
</dbReference>
<proteinExistence type="predicted"/>
<accession>A0A1H9FTY3</accession>
<dbReference type="Proteomes" id="UP000199055">
    <property type="component" value="Unassembled WGS sequence"/>
</dbReference>